<dbReference type="Proteomes" id="UP000790377">
    <property type="component" value="Unassembled WGS sequence"/>
</dbReference>
<evidence type="ECO:0000313" key="1">
    <source>
        <dbReference type="EMBL" id="KAH7905885.1"/>
    </source>
</evidence>
<evidence type="ECO:0000313" key="2">
    <source>
        <dbReference type="Proteomes" id="UP000790377"/>
    </source>
</evidence>
<organism evidence="1 2">
    <name type="scientific">Hygrophoropsis aurantiaca</name>
    <dbReference type="NCBI Taxonomy" id="72124"/>
    <lineage>
        <taxon>Eukaryota</taxon>
        <taxon>Fungi</taxon>
        <taxon>Dikarya</taxon>
        <taxon>Basidiomycota</taxon>
        <taxon>Agaricomycotina</taxon>
        <taxon>Agaricomycetes</taxon>
        <taxon>Agaricomycetidae</taxon>
        <taxon>Boletales</taxon>
        <taxon>Coniophorineae</taxon>
        <taxon>Hygrophoropsidaceae</taxon>
        <taxon>Hygrophoropsis</taxon>
    </lineage>
</organism>
<name>A0ACB7ZXX5_9AGAM</name>
<protein>
    <submittedName>
        <fullName evidence="1">P-loop containing nucleoside triphosphate hydrolase protein</fullName>
    </submittedName>
</protein>
<keyword evidence="1" id="KW-0378">Hydrolase</keyword>
<keyword evidence="2" id="KW-1185">Reference proteome</keyword>
<reference evidence="1" key="1">
    <citation type="journal article" date="2021" name="New Phytol.">
        <title>Evolutionary innovations through gain and loss of genes in the ectomycorrhizal Boletales.</title>
        <authorList>
            <person name="Wu G."/>
            <person name="Miyauchi S."/>
            <person name="Morin E."/>
            <person name="Kuo A."/>
            <person name="Drula E."/>
            <person name="Varga T."/>
            <person name="Kohler A."/>
            <person name="Feng B."/>
            <person name="Cao Y."/>
            <person name="Lipzen A."/>
            <person name="Daum C."/>
            <person name="Hundley H."/>
            <person name="Pangilinan J."/>
            <person name="Johnson J."/>
            <person name="Barry K."/>
            <person name="LaButti K."/>
            <person name="Ng V."/>
            <person name="Ahrendt S."/>
            <person name="Min B."/>
            <person name="Choi I.G."/>
            <person name="Park H."/>
            <person name="Plett J.M."/>
            <person name="Magnuson J."/>
            <person name="Spatafora J.W."/>
            <person name="Nagy L.G."/>
            <person name="Henrissat B."/>
            <person name="Grigoriev I.V."/>
            <person name="Yang Z.L."/>
            <person name="Xu J."/>
            <person name="Martin F.M."/>
        </authorList>
    </citation>
    <scope>NUCLEOTIDE SEQUENCE</scope>
    <source>
        <strain evidence="1">ATCC 28755</strain>
    </source>
</reference>
<proteinExistence type="predicted"/>
<comment type="caution">
    <text evidence="1">The sequence shown here is derived from an EMBL/GenBank/DDBJ whole genome shotgun (WGS) entry which is preliminary data.</text>
</comment>
<gene>
    <name evidence="1" type="ORF">BJ138DRAFT_1226169</name>
</gene>
<accession>A0ACB7ZXX5</accession>
<dbReference type="EMBL" id="MU268106">
    <property type="protein sequence ID" value="KAH7905885.1"/>
    <property type="molecule type" value="Genomic_DNA"/>
</dbReference>
<sequence length="505" mass="54671">MCSVSSQRRKGKLLKNMACGDGKKGNWTQQLAEMTEPDAASRLIGPPDVGKTAIREGLASRIVAKEVPESPRTSASATRSRVTYGGQYEEKFTALMRDIEDEAICFIDKVHTLVNLGKAEGSNDAGQVIKAALARGLQLVGAMTPDEYRKTLGRRFQPVQFGEPTVESTILIPRGLKPRYEAYHGVETADSALVTAALYSAHYIPARYLPDKAIHLVDAPRAASRTAPKPERLECEIMTLLIGQERAKRAEDEQLTAIWQNERARLDRIKDLKKRLTKSSKSPGGRATTRGAAGAQPTRSAIPVLGADGRGEGIYTQYHDRHTISRLIGYVGFEEGGQMTEAVRRTLAVIPIDEPEKAHKDVAMILLQILDGGNIADSQGRTVDFKNTIICPTSSLGSDVLTYSTSSDASGILISEVQSLVMDRTTKYSAPEPLGRLSSILILGVLGGVWCAGDCQDRCVVPACAEVVGETISRDGNVAVDSVGLDEEPLHIKDNHPPNPSFQSL</sequence>